<reference evidence="2" key="1">
    <citation type="submission" date="2016-10" db="EMBL/GenBank/DDBJ databases">
        <authorList>
            <person name="Varghese N."/>
            <person name="Submissions S."/>
        </authorList>
    </citation>
    <scope>NUCLEOTIDE SEQUENCE [LARGE SCALE GENOMIC DNA]</scope>
    <source>
        <strain evidence="2">DSM 45004</strain>
    </source>
</reference>
<gene>
    <name evidence="1" type="ORF">SAMN04487819_11715</name>
</gene>
<accession>A0A1I2BN30</accession>
<protein>
    <submittedName>
        <fullName evidence="1">Uncharacterized protein</fullName>
    </submittedName>
</protein>
<evidence type="ECO:0000313" key="1">
    <source>
        <dbReference type="EMBL" id="SFE57585.1"/>
    </source>
</evidence>
<sequence>MNTPELQEFSGMVVFRTRVEIIDARFRPLLIPDVFPKFDEGRWWARGLVRYARRKLVSELWESFGVEITEVG</sequence>
<name>A0A1I2BN30_9ACTN</name>
<evidence type="ECO:0000313" key="2">
    <source>
        <dbReference type="Proteomes" id="UP000198716"/>
    </source>
</evidence>
<dbReference type="Proteomes" id="UP000198716">
    <property type="component" value="Unassembled WGS sequence"/>
</dbReference>
<dbReference type="AlphaFoldDB" id="A0A1I2BN30"/>
<proteinExistence type="predicted"/>
<keyword evidence="2" id="KW-1185">Reference proteome</keyword>
<dbReference type="EMBL" id="FOMZ01000017">
    <property type="protein sequence ID" value="SFE57585.1"/>
    <property type="molecule type" value="Genomic_DNA"/>
</dbReference>
<organism evidence="1 2">
    <name type="scientific">Actinopolyspora alba</name>
    <dbReference type="NCBI Taxonomy" id="673379"/>
    <lineage>
        <taxon>Bacteria</taxon>
        <taxon>Bacillati</taxon>
        <taxon>Actinomycetota</taxon>
        <taxon>Actinomycetes</taxon>
        <taxon>Actinopolysporales</taxon>
        <taxon>Actinopolysporaceae</taxon>
        <taxon>Actinopolyspora</taxon>
        <taxon>Actinopolyspora alba group</taxon>
    </lineage>
</organism>